<gene>
    <name evidence="1" type="ORF">SAMN05421824_1939</name>
</gene>
<dbReference type="AlphaFoldDB" id="A0A1H9GW71"/>
<proteinExistence type="predicted"/>
<organism evidence="1 2">
    <name type="scientific">Hyunsoonleella jejuensis</name>
    <dbReference type="NCBI Taxonomy" id="419940"/>
    <lineage>
        <taxon>Bacteria</taxon>
        <taxon>Pseudomonadati</taxon>
        <taxon>Bacteroidota</taxon>
        <taxon>Flavobacteriia</taxon>
        <taxon>Flavobacteriales</taxon>
        <taxon>Flavobacteriaceae</taxon>
    </lineage>
</organism>
<dbReference type="RefSeq" id="WP_092578914.1">
    <property type="nucleotide sequence ID" value="NZ_FOFN01000002.1"/>
</dbReference>
<reference evidence="1 2" key="1">
    <citation type="submission" date="2016-10" db="EMBL/GenBank/DDBJ databases">
        <authorList>
            <person name="de Groot N.N."/>
        </authorList>
    </citation>
    <scope>NUCLEOTIDE SEQUENCE [LARGE SCALE GENOMIC DNA]</scope>
    <source>
        <strain evidence="1 2">DSM 21035</strain>
    </source>
</reference>
<dbReference type="EMBL" id="FOFN01000002">
    <property type="protein sequence ID" value="SEQ54362.1"/>
    <property type="molecule type" value="Genomic_DNA"/>
</dbReference>
<evidence type="ECO:0000313" key="2">
    <source>
        <dbReference type="Proteomes" id="UP000198999"/>
    </source>
</evidence>
<accession>A0A1H9GW71</accession>
<protein>
    <submittedName>
        <fullName evidence="1">Uncharacterized protein</fullName>
    </submittedName>
</protein>
<sequence length="70" mass="7937">MKTNSIILISNPCSEQFSTFEQTTAGGFSNLCEKEVIDFRHIPDKALLDYLQSKKENSCGILNHLDYILL</sequence>
<dbReference type="Proteomes" id="UP000198999">
    <property type="component" value="Unassembled WGS sequence"/>
</dbReference>
<evidence type="ECO:0000313" key="1">
    <source>
        <dbReference type="EMBL" id="SEQ54362.1"/>
    </source>
</evidence>
<keyword evidence="2" id="KW-1185">Reference proteome</keyword>
<name>A0A1H9GW71_9FLAO</name>
<dbReference type="STRING" id="419940.SAMN05421824_1939"/>